<gene>
    <name evidence="2" type="ORF">L3X38_041640</name>
</gene>
<protein>
    <submittedName>
        <fullName evidence="2">Uncharacterized protein</fullName>
    </submittedName>
</protein>
<comment type="caution">
    <text evidence="2">The sequence shown here is derived from an EMBL/GenBank/DDBJ whole genome shotgun (WGS) entry which is preliminary data.</text>
</comment>
<evidence type="ECO:0000313" key="2">
    <source>
        <dbReference type="EMBL" id="KAI5312467.1"/>
    </source>
</evidence>
<evidence type="ECO:0000313" key="3">
    <source>
        <dbReference type="Proteomes" id="UP001054821"/>
    </source>
</evidence>
<sequence>MCIQGMHWGILYILQGIKPCTFEELATRAHDMELSIASHGGKYEPVMKQRKEKVFGQKTDKPAKKPTKEAMTINTVPVKISTRDKKKEVRRMEPSREVDRR</sequence>
<dbReference type="AlphaFoldDB" id="A0AAD4UVB2"/>
<accession>A0AAD4UVB2</accession>
<reference evidence="2 3" key="1">
    <citation type="journal article" date="2022" name="G3 (Bethesda)">
        <title>Whole-genome sequence and methylome profiling of the almond [Prunus dulcis (Mill.) D.A. Webb] cultivar 'Nonpareil'.</title>
        <authorList>
            <person name="D'Amico-Willman K.M."/>
            <person name="Ouma W.Z."/>
            <person name="Meulia T."/>
            <person name="Sideli G.M."/>
            <person name="Gradziel T.M."/>
            <person name="Fresnedo-Ramirez J."/>
        </authorList>
    </citation>
    <scope>NUCLEOTIDE SEQUENCE [LARGE SCALE GENOMIC DNA]</scope>
    <source>
        <strain evidence="2">Clone GOH B32 T37-40</strain>
    </source>
</reference>
<dbReference type="EMBL" id="JAJFAZ020000008">
    <property type="protein sequence ID" value="KAI5312467.1"/>
    <property type="molecule type" value="Genomic_DNA"/>
</dbReference>
<feature type="compositionally biased region" description="Basic and acidic residues" evidence="1">
    <location>
        <begin position="81"/>
        <end position="101"/>
    </location>
</feature>
<organism evidence="2 3">
    <name type="scientific">Prunus dulcis</name>
    <name type="common">Almond</name>
    <name type="synonym">Amygdalus dulcis</name>
    <dbReference type="NCBI Taxonomy" id="3755"/>
    <lineage>
        <taxon>Eukaryota</taxon>
        <taxon>Viridiplantae</taxon>
        <taxon>Streptophyta</taxon>
        <taxon>Embryophyta</taxon>
        <taxon>Tracheophyta</taxon>
        <taxon>Spermatophyta</taxon>
        <taxon>Magnoliopsida</taxon>
        <taxon>eudicotyledons</taxon>
        <taxon>Gunneridae</taxon>
        <taxon>Pentapetalae</taxon>
        <taxon>rosids</taxon>
        <taxon>fabids</taxon>
        <taxon>Rosales</taxon>
        <taxon>Rosaceae</taxon>
        <taxon>Amygdaloideae</taxon>
        <taxon>Amygdaleae</taxon>
        <taxon>Prunus</taxon>
    </lineage>
</organism>
<proteinExistence type="predicted"/>
<name>A0AAD4UVB2_PRUDU</name>
<dbReference type="Proteomes" id="UP001054821">
    <property type="component" value="Chromosome 8"/>
</dbReference>
<keyword evidence="3" id="KW-1185">Reference proteome</keyword>
<evidence type="ECO:0000256" key="1">
    <source>
        <dbReference type="SAM" id="MobiDB-lite"/>
    </source>
</evidence>
<feature type="region of interest" description="Disordered" evidence="1">
    <location>
        <begin position="76"/>
        <end position="101"/>
    </location>
</feature>